<sequence length="107" mass="12829">MLLDRQMNELEQDKYLQKMGPDELEQDETEDKPQNYLIAEKQFAIDVSKKRLEEEEEAYERQCIQVREKTLTSLRSHLPELFRALSEFVRSCSKMYRSLQSLSRPQN</sequence>
<proteinExistence type="predicted"/>
<reference evidence="2 3" key="1">
    <citation type="journal article" date="2016" name="G3 (Bethesda)">
        <title>First Draft Assembly and Annotation of the Genome of a California Endemic Oak Quercus lobata Nee (Fagaceae).</title>
        <authorList>
            <person name="Sork V.L."/>
            <person name="Fitz-Gibbon S.T."/>
            <person name="Puiu D."/>
            <person name="Crepeau M."/>
            <person name="Gugger P.F."/>
            <person name="Sherman R."/>
            <person name="Stevens K."/>
            <person name="Langley C.H."/>
            <person name="Pellegrini M."/>
            <person name="Salzberg S.L."/>
        </authorList>
    </citation>
    <scope>NUCLEOTIDE SEQUENCE [LARGE SCALE GENOMIC DNA]</scope>
    <source>
        <strain evidence="2 3">cv. SW786</strain>
    </source>
</reference>
<name>A0A7N2R3C0_QUELO</name>
<dbReference type="AlphaFoldDB" id="A0A7N2R3C0"/>
<feature type="region of interest" description="Disordered" evidence="1">
    <location>
        <begin position="1"/>
        <end position="31"/>
    </location>
</feature>
<dbReference type="EnsemblPlants" id="QL04p053042:mrna">
    <property type="protein sequence ID" value="QL04p053042:mrna"/>
    <property type="gene ID" value="QL04p053042"/>
</dbReference>
<dbReference type="Proteomes" id="UP000594261">
    <property type="component" value="Chromosome 4"/>
</dbReference>
<evidence type="ECO:0000313" key="2">
    <source>
        <dbReference type="EnsemblPlants" id="QL04p053042:mrna"/>
    </source>
</evidence>
<dbReference type="Gramene" id="QL04p053042:mrna">
    <property type="protein sequence ID" value="QL04p053042:mrna"/>
    <property type="gene ID" value="QL04p053042"/>
</dbReference>
<keyword evidence="3" id="KW-1185">Reference proteome</keyword>
<dbReference type="InParanoid" id="A0A7N2R3C0"/>
<protein>
    <submittedName>
        <fullName evidence="2">Uncharacterized protein</fullName>
    </submittedName>
</protein>
<feature type="compositionally biased region" description="Basic and acidic residues" evidence="1">
    <location>
        <begin position="1"/>
        <end position="16"/>
    </location>
</feature>
<reference evidence="2" key="2">
    <citation type="submission" date="2021-01" db="UniProtKB">
        <authorList>
            <consortium name="EnsemblPlants"/>
        </authorList>
    </citation>
    <scope>IDENTIFICATION</scope>
</reference>
<evidence type="ECO:0000313" key="3">
    <source>
        <dbReference type="Proteomes" id="UP000594261"/>
    </source>
</evidence>
<dbReference type="EMBL" id="LRBV02000004">
    <property type="status" value="NOT_ANNOTATED_CDS"/>
    <property type="molecule type" value="Genomic_DNA"/>
</dbReference>
<organism evidence="2 3">
    <name type="scientific">Quercus lobata</name>
    <name type="common">Valley oak</name>
    <dbReference type="NCBI Taxonomy" id="97700"/>
    <lineage>
        <taxon>Eukaryota</taxon>
        <taxon>Viridiplantae</taxon>
        <taxon>Streptophyta</taxon>
        <taxon>Embryophyta</taxon>
        <taxon>Tracheophyta</taxon>
        <taxon>Spermatophyta</taxon>
        <taxon>Magnoliopsida</taxon>
        <taxon>eudicotyledons</taxon>
        <taxon>Gunneridae</taxon>
        <taxon>Pentapetalae</taxon>
        <taxon>rosids</taxon>
        <taxon>fabids</taxon>
        <taxon>Fagales</taxon>
        <taxon>Fagaceae</taxon>
        <taxon>Quercus</taxon>
    </lineage>
</organism>
<evidence type="ECO:0000256" key="1">
    <source>
        <dbReference type="SAM" id="MobiDB-lite"/>
    </source>
</evidence>
<accession>A0A7N2R3C0</accession>
<dbReference type="OMA" id="RSCSKMY"/>